<dbReference type="InterPro" id="IPR036388">
    <property type="entry name" value="WH-like_DNA-bd_sf"/>
</dbReference>
<dbReference type="Pfam" id="PF00027">
    <property type="entry name" value="cNMP_binding"/>
    <property type="match status" value="1"/>
</dbReference>
<dbReference type="InterPro" id="IPR014710">
    <property type="entry name" value="RmlC-like_jellyroll"/>
</dbReference>
<keyword evidence="2" id="KW-0238">DNA-binding</keyword>
<dbReference type="SUPFAM" id="SSF46785">
    <property type="entry name" value="Winged helix' DNA-binding domain"/>
    <property type="match status" value="1"/>
</dbReference>
<dbReference type="Gene3D" id="1.10.10.10">
    <property type="entry name" value="Winged helix-like DNA-binding domain superfamily/Winged helix DNA-binding domain"/>
    <property type="match status" value="1"/>
</dbReference>
<reference evidence="5" key="1">
    <citation type="submission" date="2012-04" db="EMBL/GenBank/DDBJ databases">
        <title>Finished genome of Dactylococcopsis salina PCC 8305.</title>
        <authorList>
            <consortium name="US DOE Joint Genome Institute"/>
            <person name="Gugger M."/>
            <person name="Coursin T."/>
            <person name="Rippka R."/>
            <person name="Tandeau De Marsac N."/>
            <person name="Huntemann M."/>
            <person name="Wei C.-L."/>
            <person name="Han J."/>
            <person name="Detter J.C."/>
            <person name="Han C."/>
            <person name="Tapia R."/>
            <person name="Daligault H."/>
            <person name="Chen A."/>
            <person name="Krypides N."/>
            <person name="Mavromatis K."/>
            <person name="Markowitz V."/>
            <person name="Szeto E."/>
            <person name="Ivanova N."/>
            <person name="Ovchinnikova G."/>
            <person name="Pagani I."/>
            <person name="Pati A."/>
            <person name="Goodwin L."/>
            <person name="Peters L."/>
            <person name="Pitluck S."/>
            <person name="Woyke T."/>
            <person name="Kerfeld C."/>
        </authorList>
    </citation>
    <scope>NUCLEOTIDE SEQUENCE [LARGE SCALE GENOMIC DNA]</scope>
    <source>
        <strain evidence="5">PCC 8305</strain>
    </source>
</reference>
<dbReference type="InterPro" id="IPR012318">
    <property type="entry name" value="HTH_CRP"/>
</dbReference>
<keyword evidence="3" id="KW-0804">Transcription</keyword>
<dbReference type="PRINTS" id="PR00034">
    <property type="entry name" value="HTHCRP"/>
</dbReference>
<dbReference type="CDD" id="cd00092">
    <property type="entry name" value="HTH_CRP"/>
    <property type="match status" value="1"/>
</dbReference>
<keyword evidence="1" id="KW-0805">Transcription regulation</keyword>
<dbReference type="eggNOG" id="COG0664">
    <property type="taxonomic scope" value="Bacteria"/>
</dbReference>
<evidence type="ECO:0000256" key="1">
    <source>
        <dbReference type="ARBA" id="ARBA00023015"/>
    </source>
</evidence>
<organism evidence="5 6">
    <name type="scientific">Dactylococcopsis salina (strain PCC 8305)</name>
    <name type="common">Myxobactron salinum</name>
    <dbReference type="NCBI Taxonomy" id="13035"/>
    <lineage>
        <taxon>Bacteria</taxon>
        <taxon>Bacillati</taxon>
        <taxon>Cyanobacteriota</taxon>
        <taxon>Cyanophyceae</taxon>
        <taxon>Nodosilineales</taxon>
        <taxon>Cymatolegaceae</taxon>
        <taxon>Dactylococcopsis</taxon>
    </lineage>
</organism>
<proteinExistence type="predicted"/>
<dbReference type="InterPro" id="IPR036390">
    <property type="entry name" value="WH_DNA-bd_sf"/>
</dbReference>
<keyword evidence="6" id="KW-1185">Reference proteome</keyword>
<dbReference type="SMART" id="SM00419">
    <property type="entry name" value="HTH_CRP"/>
    <property type="match status" value="1"/>
</dbReference>
<dbReference type="InterPro" id="IPR018490">
    <property type="entry name" value="cNMP-bd_dom_sf"/>
</dbReference>
<accession>K9YTZ3</accession>
<dbReference type="Gene3D" id="2.60.120.10">
    <property type="entry name" value="Jelly Rolls"/>
    <property type="match status" value="1"/>
</dbReference>
<protein>
    <submittedName>
        <fullName evidence="5">cAMP-binding protein</fullName>
    </submittedName>
</protein>
<dbReference type="EMBL" id="CP003944">
    <property type="protein sequence ID" value="AFZ49810.1"/>
    <property type="molecule type" value="Genomic_DNA"/>
</dbReference>
<dbReference type="Pfam" id="PF13545">
    <property type="entry name" value="HTH_Crp_2"/>
    <property type="match status" value="1"/>
</dbReference>
<dbReference type="KEGG" id="dsl:Dacsa_1107"/>
<dbReference type="InterPro" id="IPR000595">
    <property type="entry name" value="cNMP-bd_dom"/>
</dbReference>
<gene>
    <name evidence="5" type="ORF">Dacsa_1107</name>
</gene>
<dbReference type="GO" id="GO:0003677">
    <property type="term" value="F:DNA binding"/>
    <property type="evidence" value="ECO:0007669"/>
    <property type="project" value="UniProtKB-KW"/>
</dbReference>
<dbReference type="HOGENOM" id="CLU_075053_8_1_3"/>
<evidence type="ECO:0000313" key="6">
    <source>
        <dbReference type="Proteomes" id="UP000010482"/>
    </source>
</evidence>
<dbReference type="OrthoDB" id="581549at2"/>
<dbReference type="PATRIC" id="fig|13035.3.peg.1243"/>
<evidence type="ECO:0000256" key="3">
    <source>
        <dbReference type="ARBA" id="ARBA00023163"/>
    </source>
</evidence>
<feature type="domain" description="HTH crp-type" evidence="4">
    <location>
        <begin position="115"/>
        <end position="188"/>
    </location>
</feature>
<evidence type="ECO:0000259" key="4">
    <source>
        <dbReference type="PROSITE" id="PS51063"/>
    </source>
</evidence>
<sequence length="188" mass="21555">MALTTEFPSFPQKLTRLPFSRNDCIPARPDLLWFVEWGIVRTLTWNEEGTSVILGYWGAGDVVGQPLSGVYPYQMECLTSVEATSIPSEQWYRFLDGIIAHSKATEELFSIIRSERVYNRLDKLLIWLGNKFGRSVGQGILIDLRLTHQNIAELIGTTRVTVTKLLKELEEEGKIIRQQRHYIILCRG</sequence>
<evidence type="ECO:0000256" key="2">
    <source>
        <dbReference type="ARBA" id="ARBA00023125"/>
    </source>
</evidence>
<dbReference type="AlphaFoldDB" id="K9YTZ3"/>
<dbReference type="SUPFAM" id="SSF51206">
    <property type="entry name" value="cAMP-binding domain-like"/>
    <property type="match status" value="1"/>
</dbReference>
<evidence type="ECO:0000313" key="5">
    <source>
        <dbReference type="EMBL" id="AFZ49810.1"/>
    </source>
</evidence>
<dbReference type="RefSeq" id="WP_015228819.1">
    <property type="nucleotide sequence ID" value="NC_019780.1"/>
</dbReference>
<dbReference type="STRING" id="13035.Dacsa_1107"/>
<dbReference type="GO" id="GO:0006355">
    <property type="term" value="P:regulation of DNA-templated transcription"/>
    <property type="evidence" value="ECO:0007669"/>
    <property type="project" value="InterPro"/>
</dbReference>
<dbReference type="PROSITE" id="PS51063">
    <property type="entry name" value="HTH_CRP_2"/>
    <property type="match status" value="1"/>
</dbReference>
<dbReference type="Proteomes" id="UP000010482">
    <property type="component" value="Chromosome"/>
</dbReference>
<name>K9YTZ3_DACS8</name>